<protein>
    <submittedName>
        <fullName evidence="1">Uncharacterized protein</fullName>
    </submittedName>
</protein>
<dbReference type="EMBL" id="JBJUIK010000005">
    <property type="protein sequence ID" value="KAL3526745.1"/>
    <property type="molecule type" value="Genomic_DNA"/>
</dbReference>
<evidence type="ECO:0000313" key="1">
    <source>
        <dbReference type="EMBL" id="KAL3526745.1"/>
    </source>
</evidence>
<evidence type="ECO:0000313" key="2">
    <source>
        <dbReference type="Proteomes" id="UP001630127"/>
    </source>
</evidence>
<comment type="caution">
    <text evidence="1">The sequence shown here is derived from an EMBL/GenBank/DDBJ whole genome shotgun (WGS) entry which is preliminary data.</text>
</comment>
<organism evidence="1 2">
    <name type="scientific">Cinchona calisaya</name>
    <dbReference type="NCBI Taxonomy" id="153742"/>
    <lineage>
        <taxon>Eukaryota</taxon>
        <taxon>Viridiplantae</taxon>
        <taxon>Streptophyta</taxon>
        <taxon>Embryophyta</taxon>
        <taxon>Tracheophyta</taxon>
        <taxon>Spermatophyta</taxon>
        <taxon>Magnoliopsida</taxon>
        <taxon>eudicotyledons</taxon>
        <taxon>Gunneridae</taxon>
        <taxon>Pentapetalae</taxon>
        <taxon>asterids</taxon>
        <taxon>lamiids</taxon>
        <taxon>Gentianales</taxon>
        <taxon>Rubiaceae</taxon>
        <taxon>Cinchonoideae</taxon>
        <taxon>Cinchoneae</taxon>
        <taxon>Cinchona</taxon>
    </lineage>
</organism>
<dbReference type="AlphaFoldDB" id="A0ABD3A4R8"/>
<dbReference type="Proteomes" id="UP001630127">
    <property type="component" value="Unassembled WGS sequence"/>
</dbReference>
<proteinExistence type="predicted"/>
<gene>
    <name evidence="1" type="ORF">ACH5RR_011401</name>
</gene>
<sequence length="110" mass="12701">MEANETHVRSEEVHCNKILVRLLYNLSFNEISKSKDSGFQVEEVLALIQSRCLYRGRKSIKLEVAEIQTHRVAGKQTTKARYQHKNVIQLTTVGWKEATHPSHYLISSHL</sequence>
<accession>A0ABD3A4R8</accession>
<keyword evidence="2" id="KW-1185">Reference proteome</keyword>
<reference evidence="1 2" key="1">
    <citation type="submission" date="2024-11" db="EMBL/GenBank/DDBJ databases">
        <title>A near-complete genome assembly of Cinchona calisaya.</title>
        <authorList>
            <person name="Lian D.C."/>
            <person name="Zhao X.W."/>
            <person name="Wei L."/>
        </authorList>
    </citation>
    <scope>NUCLEOTIDE SEQUENCE [LARGE SCALE GENOMIC DNA]</scope>
    <source>
        <tissue evidence="1">Nenye</tissue>
    </source>
</reference>
<name>A0ABD3A4R8_9GENT</name>